<reference evidence="2 3" key="1">
    <citation type="submission" date="2020-04" db="EMBL/GenBank/DDBJ databases">
        <title>Perkinsus olseni comparative genomics.</title>
        <authorList>
            <person name="Bogema D.R."/>
        </authorList>
    </citation>
    <scope>NUCLEOTIDE SEQUENCE [LARGE SCALE GENOMIC DNA]</scope>
    <source>
        <strain evidence="2 3">ATCC PRA-207</strain>
    </source>
</reference>
<comment type="caution">
    <text evidence="2">The sequence shown here is derived from an EMBL/GenBank/DDBJ whole genome shotgun (WGS) entry which is preliminary data.</text>
</comment>
<sequence length="142" mass="15858">GQGVQKLLLCTRAVCQGRLSMTELSLGISVAVVVKGLILSADALAITMGKDDRIECKHCNRLTSRSKMGAHMQRCVASLFGDGRVIRLVYGNNGKKKKNNNNKNNENNDDDNDKKNETKNNKYDKDKEKRRRTSTITAMKFP</sequence>
<keyword evidence="3" id="KW-1185">Reference proteome</keyword>
<gene>
    <name evidence="2" type="ORF">FOZ63_019367</name>
</gene>
<dbReference type="AlphaFoldDB" id="A0A7J6UJK7"/>
<protein>
    <recommendedName>
        <fullName evidence="4">SAGA-associated factor 11</fullName>
    </recommendedName>
</protein>
<evidence type="ECO:0000313" key="2">
    <source>
        <dbReference type="EMBL" id="KAF4757383.1"/>
    </source>
</evidence>
<feature type="compositionally biased region" description="Basic and acidic residues" evidence="1">
    <location>
        <begin position="112"/>
        <end position="127"/>
    </location>
</feature>
<proteinExistence type="predicted"/>
<organism evidence="2 3">
    <name type="scientific">Perkinsus olseni</name>
    <name type="common">Perkinsus atlanticus</name>
    <dbReference type="NCBI Taxonomy" id="32597"/>
    <lineage>
        <taxon>Eukaryota</taxon>
        <taxon>Sar</taxon>
        <taxon>Alveolata</taxon>
        <taxon>Perkinsozoa</taxon>
        <taxon>Perkinsea</taxon>
        <taxon>Perkinsida</taxon>
        <taxon>Perkinsidae</taxon>
        <taxon>Perkinsus</taxon>
    </lineage>
</organism>
<accession>A0A7J6UJK7</accession>
<evidence type="ECO:0000313" key="3">
    <source>
        <dbReference type="Proteomes" id="UP000553632"/>
    </source>
</evidence>
<name>A0A7J6UJK7_PEROL</name>
<dbReference type="Proteomes" id="UP000553632">
    <property type="component" value="Unassembled WGS sequence"/>
</dbReference>
<dbReference type="EMBL" id="JABANO010002711">
    <property type="protein sequence ID" value="KAF4757383.1"/>
    <property type="molecule type" value="Genomic_DNA"/>
</dbReference>
<feature type="non-terminal residue" evidence="2">
    <location>
        <position position="1"/>
    </location>
</feature>
<evidence type="ECO:0000256" key="1">
    <source>
        <dbReference type="SAM" id="MobiDB-lite"/>
    </source>
</evidence>
<feature type="region of interest" description="Disordered" evidence="1">
    <location>
        <begin position="91"/>
        <end position="142"/>
    </location>
</feature>
<evidence type="ECO:0008006" key="4">
    <source>
        <dbReference type="Google" id="ProtNLM"/>
    </source>
</evidence>